<name>A0AAD5JKW1_9FUNG</name>
<feature type="compositionally biased region" description="Polar residues" evidence="1">
    <location>
        <begin position="232"/>
        <end position="244"/>
    </location>
</feature>
<gene>
    <name evidence="2" type="ORF">BDA99DRAFT_566378</name>
</gene>
<feature type="compositionally biased region" description="Low complexity" evidence="1">
    <location>
        <begin position="15"/>
        <end position="26"/>
    </location>
</feature>
<reference evidence="2" key="1">
    <citation type="journal article" date="2022" name="IScience">
        <title>Evolution of zygomycete secretomes and the origins of terrestrial fungal ecologies.</title>
        <authorList>
            <person name="Chang Y."/>
            <person name="Wang Y."/>
            <person name="Mondo S."/>
            <person name="Ahrendt S."/>
            <person name="Andreopoulos W."/>
            <person name="Barry K."/>
            <person name="Beard J."/>
            <person name="Benny G.L."/>
            <person name="Blankenship S."/>
            <person name="Bonito G."/>
            <person name="Cuomo C."/>
            <person name="Desiro A."/>
            <person name="Gervers K.A."/>
            <person name="Hundley H."/>
            <person name="Kuo A."/>
            <person name="LaButti K."/>
            <person name="Lang B.F."/>
            <person name="Lipzen A."/>
            <person name="O'Donnell K."/>
            <person name="Pangilinan J."/>
            <person name="Reynolds N."/>
            <person name="Sandor L."/>
            <person name="Smith M.E."/>
            <person name="Tsang A."/>
            <person name="Grigoriev I.V."/>
            <person name="Stajich J.E."/>
            <person name="Spatafora J.W."/>
        </authorList>
    </citation>
    <scope>NUCLEOTIDE SEQUENCE</scope>
    <source>
        <strain evidence="2">RSA 2281</strain>
    </source>
</reference>
<proteinExistence type="predicted"/>
<dbReference type="EMBL" id="JAIXMP010000063">
    <property type="protein sequence ID" value="KAI9244126.1"/>
    <property type="molecule type" value="Genomic_DNA"/>
</dbReference>
<evidence type="ECO:0000256" key="1">
    <source>
        <dbReference type="SAM" id="MobiDB-lite"/>
    </source>
</evidence>
<feature type="region of interest" description="Disordered" evidence="1">
    <location>
        <begin position="1"/>
        <end position="26"/>
    </location>
</feature>
<dbReference type="Proteomes" id="UP001209540">
    <property type="component" value="Unassembled WGS sequence"/>
</dbReference>
<protein>
    <submittedName>
        <fullName evidence="2">Uncharacterized protein</fullName>
    </submittedName>
</protein>
<feature type="region of interest" description="Disordered" evidence="1">
    <location>
        <begin position="229"/>
        <end position="277"/>
    </location>
</feature>
<accession>A0AAD5JKW1</accession>
<dbReference type="AlphaFoldDB" id="A0AAD5JKW1"/>
<reference evidence="2" key="2">
    <citation type="submission" date="2023-02" db="EMBL/GenBank/DDBJ databases">
        <authorList>
            <consortium name="DOE Joint Genome Institute"/>
            <person name="Mondo S.J."/>
            <person name="Chang Y."/>
            <person name="Wang Y."/>
            <person name="Ahrendt S."/>
            <person name="Andreopoulos W."/>
            <person name="Barry K."/>
            <person name="Beard J."/>
            <person name="Benny G.L."/>
            <person name="Blankenship S."/>
            <person name="Bonito G."/>
            <person name="Cuomo C."/>
            <person name="Desiro A."/>
            <person name="Gervers K.A."/>
            <person name="Hundley H."/>
            <person name="Kuo A."/>
            <person name="LaButti K."/>
            <person name="Lang B.F."/>
            <person name="Lipzen A."/>
            <person name="O'Donnell K."/>
            <person name="Pangilinan J."/>
            <person name="Reynolds N."/>
            <person name="Sandor L."/>
            <person name="Smith M.W."/>
            <person name="Tsang A."/>
            <person name="Grigoriev I.V."/>
            <person name="Stajich J.E."/>
            <person name="Spatafora J.W."/>
        </authorList>
    </citation>
    <scope>NUCLEOTIDE SEQUENCE</scope>
    <source>
        <strain evidence="2">RSA 2281</strain>
    </source>
</reference>
<evidence type="ECO:0000313" key="2">
    <source>
        <dbReference type="EMBL" id="KAI9244126.1"/>
    </source>
</evidence>
<comment type="caution">
    <text evidence="2">The sequence shown here is derived from an EMBL/GenBank/DDBJ whole genome shotgun (WGS) entry which is preliminary data.</text>
</comment>
<organism evidence="2 3">
    <name type="scientific">Phascolomyces articulosus</name>
    <dbReference type="NCBI Taxonomy" id="60185"/>
    <lineage>
        <taxon>Eukaryota</taxon>
        <taxon>Fungi</taxon>
        <taxon>Fungi incertae sedis</taxon>
        <taxon>Mucoromycota</taxon>
        <taxon>Mucoromycotina</taxon>
        <taxon>Mucoromycetes</taxon>
        <taxon>Mucorales</taxon>
        <taxon>Lichtheimiaceae</taxon>
        <taxon>Phascolomyces</taxon>
    </lineage>
</organism>
<keyword evidence="3" id="KW-1185">Reference proteome</keyword>
<evidence type="ECO:0000313" key="3">
    <source>
        <dbReference type="Proteomes" id="UP001209540"/>
    </source>
</evidence>
<sequence>MQNESNILDDDSTCNNNNNVVEGSLNNEEGEGVIQVTYANEMDDEPELQRLRRIKQFQPLIKESERSFGLENLLGITIGLKGLSNNMKEDKSFEVNHTHLAELMLDLQKHTENYKRKIYQDQKLLLQRLKHVEGLSVQTAQSLVLGLNQARHASEKLEEAKKIKAYAQQTQKQAADILHRLCAIEKHLAPEDRIGHESFTKRWPDLDKLYRTAKEEQQHCRPPLDIMKMPLRSTSADPSLTTVTKVVAEGTSSIHDDDNKNSITSSSCNSDDDGGNS</sequence>